<sequence>MRRLWSLLWRDGVAHERSHKKELDLPEAFSNDVNRKALAFAMPRSAHGDVSGLLLQSVRPLPEAAIYCADPSAFRSVFVYRDNVVFAFAEGMKGVSLRMPEGSVADAIAQGAVDRGELGDGWVLLPLFAEDGRFLAELPILMRAAYEAAT</sequence>
<organism evidence="1 2">
    <name type="scientific">Sphingomonas taxi</name>
    <dbReference type="NCBI Taxonomy" id="1549858"/>
    <lineage>
        <taxon>Bacteria</taxon>
        <taxon>Pseudomonadati</taxon>
        <taxon>Pseudomonadota</taxon>
        <taxon>Alphaproteobacteria</taxon>
        <taxon>Sphingomonadales</taxon>
        <taxon>Sphingomonadaceae</taxon>
        <taxon>Sphingomonas</taxon>
    </lineage>
</organism>
<dbReference type="Proteomes" id="UP000249555">
    <property type="component" value="Unassembled WGS sequence"/>
</dbReference>
<accession>A0A2W5AUN1</accession>
<gene>
    <name evidence="1" type="ORF">DI640_14085</name>
</gene>
<dbReference type="AlphaFoldDB" id="A0A2W5AUN1"/>
<comment type="caution">
    <text evidence="1">The sequence shown here is derived from an EMBL/GenBank/DDBJ whole genome shotgun (WGS) entry which is preliminary data.</text>
</comment>
<proteinExistence type="predicted"/>
<protein>
    <recommendedName>
        <fullName evidence="3">SseB protein N-terminal domain-containing protein</fullName>
    </recommendedName>
</protein>
<evidence type="ECO:0008006" key="3">
    <source>
        <dbReference type="Google" id="ProtNLM"/>
    </source>
</evidence>
<name>A0A2W5AUN1_9SPHN</name>
<evidence type="ECO:0000313" key="2">
    <source>
        <dbReference type="Proteomes" id="UP000249555"/>
    </source>
</evidence>
<evidence type="ECO:0000313" key="1">
    <source>
        <dbReference type="EMBL" id="PZO71728.1"/>
    </source>
</evidence>
<reference evidence="1 2" key="1">
    <citation type="submission" date="2017-08" db="EMBL/GenBank/DDBJ databases">
        <title>Infants hospitalized years apart are colonized by the same room-sourced microbial strains.</title>
        <authorList>
            <person name="Brooks B."/>
            <person name="Olm M.R."/>
            <person name="Firek B.A."/>
            <person name="Baker R."/>
            <person name="Thomas B.C."/>
            <person name="Morowitz M.J."/>
            <person name="Banfield J.F."/>
        </authorList>
    </citation>
    <scope>NUCLEOTIDE SEQUENCE [LARGE SCALE GENOMIC DNA]</scope>
    <source>
        <strain evidence="1">S2_018_000_R3_119</strain>
    </source>
</reference>
<dbReference type="EMBL" id="QFMX01000033">
    <property type="protein sequence ID" value="PZO71728.1"/>
    <property type="molecule type" value="Genomic_DNA"/>
</dbReference>